<proteinExistence type="predicted"/>
<dbReference type="RefSeq" id="XP_038807743.1">
    <property type="nucleotide sequence ID" value="XM_038955877.1"/>
</dbReference>
<dbReference type="PANTHER" id="PTHR42085:SF2">
    <property type="entry name" value="F-BOX DOMAIN-CONTAINING PROTEIN"/>
    <property type="match status" value="1"/>
</dbReference>
<evidence type="ECO:0000313" key="3">
    <source>
        <dbReference type="Proteomes" id="UP000783213"/>
    </source>
</evidence>
<dbReference type="EMBL" id="RCSX01000021">
    <property type="protein sequence ID" value="KAF7922043.1"/>
    <property type="molecule type" value="Genomic_DNA"/>
</dbReference>
<sequence length="623" mass="71644">MEPKSNQVADSIATASSSNIPTTTNSTASPHHQVKLNLKNYQAAVSTNAGCLTQAVSDTSHASYLAKSIKSTPTNTISSPSTGSSYFEKLPQEARDMIYELLLVNPVLGKSCSVADRTSSPRRTPPHGQSQPPLKYELEPQVLRVCRAIYLEASQVLYESNTFYIACCRYEISQDCRPSRFAFNRGIEMTPITRHCNRLSHGKLFLFDHPAVAKVKRWRVIVSSFIDPDILGGWHERRTWSMENFCQAIAQSPSISLEIALAPIGLEKCGETLWFRDEVIYQNMKNMLIPLQMLRGVKKLQFRDASWEELPDVYPYNSFSGKDCRSIIPSSNSRKQLRSIMMGDSVVELSRGMYLRLVRYAQAFETVDTFRSEMRHSSTGSVGRYLMHYGLCSGSNRWMHRPHDPTTQVSHPVENGLRRAETLSSSQYNPRAFKLERASIVKYLEPQYQRAKLACFNITEFIKFEKRRDRMLSPKLTRDWHSPTIAAEAMLLLERYEQGLRRDFPYIDQIKHRANLRKNTSFDNNLPRNVLMRQTSDAFDAMNWAFFTNCFKKMVDDLDKQFMEMRRARKEIFEDDKTLNVGCDIELDSRLCIEMVDWTKDEPRFGPVSNDPEWNGSEYGMDE</sequence>
<feature type="region of interest" description="Disordered" evidence="1">
    <location>
        <begin position="604"/>
        <end position="623"/>
    </location>
</feature>
<protein>
    <recommendedName>
        <fullName evidence="4">F-box domain-containing protein</fullName>
    </recommendedName>
</protein>
<comment type="caution">
    <text evidence="2">The sequence shown here is derived from an EMBL/GenBank/DDBJ whole genome shotgun (WGS) entry which is preliminary data.</text>
</comment>
<feature type="region of interest" description="Disordered" evidence="1">
    <location>
        <begin position="1"/>
        <end position="31"/>
    </location>
</feature>
<reference evidence="2 3" key="1">
    <citation type="journal article" date="2020" name="Genome Biol. Evol.">
        <title>Comparative genomics of Sclerotiniaceae.</title>
        <authorList>
            <person name="Valero Jimenez C.A."/>
            <person name="Steentjes M."/>
            <person name="Scholten O.E."/>
            <person name="Van Kan J.A.L."/>
        </authorList>
    </citation>
    <scope>NUCLEOTIDE SEQUENCE [LARGE SCALE GENOMIC DNA]</scope>
    <source>
        <strain evidence="2 3">B1</strain>
    </source>
</reference>
<feature type="region of interest" description="Disordered" evidence="1">
    <location>
        <begin position="114"/>
        <end position="134"/>
    </location>
</feature>
<keyword evidence="3" id="KW-1185">Reference proteome</keyword>
<organism evidence="2 3">
    <name type="scientific">Botrytis deweyae</name>
    <dbReference type="NCBI Taxonomy" id="2478750"/>
    <lineage>
        <taxon>Eukaryota</taxon>
        <taxon>Fungi</taxon>
        <taxon>Dikarya</taxon>
        <taxon>Ascomycota</taxon>
        <taxon>Pezizomycotina</taxon>
        <taxon>Leotiomycetes</taxon>
        <taxon>Helotiales</taxon>
        <taxon>Sclerotiniaceae</taxon>
        <taxon>Botrytis</taxon>
    </lineage>
</organism>
<evidence type="ECO:0000313" key="2">
    <source>
        <dbReference type="EMBL" id="KAF7922043.1"/>
    </source>
</evidence>
<dbReference type="GeneID" id="62235027"/>
<dbReference type="Proteomes" id="UP000783213">
    <property type="component" value="Unassembled WGS sequence"/>
</dbReference>
<dbReference type="InterPro" id="IPR038883">
    <property type="entry name" value="AN11006-like"/>
</dbReference>
<evidence type="ECO:0008006" key="4">
    <source>
        <dbReference type="Google" id="ProtNLM"/>
    </source>
</evidence>
<accession>A0ABQ7IEU6</accession>
<evidence type="ECO:0000256" key="1">
    <source>
        <dbReference type="SAM" id="MobiDB-lite"/>
    </source>
</evidence>
<name>A0ABQ7IEU6_9HELO</name>
<gene>
    <name evidence="2" type="ORF">EAE98_008254</name>
</gene>
<dbReference type="PANTHER" id="PTHR42085">
    <property type="entry name" value="F-BOX DOMAIN-CONTAINING PROTEIN"/>
    <property type="match status" value="1"/>
</dbReference>
<feature type="compositionally biased region" description="Polar residues" evidence="1">
    <location>
        <begin position="116"/>
        <end position="132"/>
    </location>
</feature>
<feature type="compositionally biased region" description="Low complexity" evidence="1">
    <location>
        <begin position="11"/>
        <end position="30"/>
    </location>
</feature>